<dbReference type="AlphaFoldDB" id="A0A437JZ92"/>
<dbReference type="InterPro" id="IPR021409">
    <property type="entry name" value="DUF3047"/>
</dbReference>
<proteinExistence type="predicted"/>
<comment type="caution">
    <text evidence="1">The sequence shown here is derived from an EMBL/GenBank/DDBJ whole genome shotgun (WGS) entry which is preliminary data.</text>
</comment>
<sequence>MCPKLFRRWPSWAVLPFLVACTTPSPVPRAADGWHPVSLPGKRATHYAQVVKAGRPALLAEADRSASLMRRHWPLAADQLGEVRFSWWVAAPLSGANLAEAGLGDSPARVLFAFDGDHARLSSRNRLMFDLAESISGERPPYATLMYVFGNRPEHLGRTIVHTRTDRIRKIVLDAGPAHAGQWRDHRRNLAEDFRQAFGEAPGRLLSVAVLTDADNTQQQAQAWYGPVEIRALSD</sequence>
<dbReference type="EMBL" id="SACT01000001">
    <property type="protein sequence ID" value="RVT53408.1"/>
    <property type="molecule type" value="Genomic_DNA"/>
</dbReference>
<evidence type="ECO:0000313" key="1">
    <source>
        <dbReference type="EMBL" id="RVT53408.1"/>
    </source>
</evidence>
<name>A0A437JZ92_9BURK</name>
<accession>A0A437JZ92</accession>
<dbReference type="RefSeq" id="WP_128194513.1">
    <property type="nucleotide sequence ID" value="NZ_SACT01000001.1"/>
</dbReference>
<gene>
    <name evidence="1" type="ORF">ENE75_00445</name>
</gene>
<reference evidence="1 2" key="1">
    <citation type="submission" date="2019-01" db="EMBL/GenBank/DDBJ databases">
        <authorList>
            <person name="Chen W.-M."/>
        </authorList>
    </citation>
    <scope>NUCLEOTIDE SEQUENCE [LARGE SCALE GENOMIC DNA]</scope>
    <source>
        <strain evidence="1 2">ICH-3</strain>
    </source>
</reference>
<keyword evidence="2" id="KW-1185">Reference proteome</keyword>
<dbReference type="PROSITE" id="PS51257">
    <property type="entry name" value="PROKAR_LIPOPROTEIN"/>
    <property type="match status" value="1"/>
</dbReference>
<dbReference type="Proteomes" id="UP000288178">
    <property type="component" value="Unassembled WGS sequence"/>
</dbReference>
<organism evidence="1 2">
    <name type="scientific">Rubrivivax albus</name>
    <dbReference type="NCBI Taxonomy" id="2499835"/>
    <lineage>
        <taxon>Bacteria</taxon>
        <taxon>Pseudomonadati</taxon>
        <taxon>Pseudomonadota</taxon>
        <taxon>Betaproteobacteria</taxon>
        <taxon>Burkholderiales</taxon>
        <taxon>Sphaerotilaceae</taxon>
        <taxon>Rubrivivax</taxon>
    </lineage>
</organism>
<protein>
    <submittedName>
        <fullName evidence="1">DUF3047 domain-containing protein</fullName>
    </submittedName>
</protein>
<dbReference type="Pfam" id="PF11249">
    <property type="entry name" value="DUF3047"/>
    <property type="match status" value="1"/>
</dbReference>
<evidence type="ECO:0000313" key="2">
    <source>
        <dbReference type="Proteomes" id="UP000288178"/>
    </source>
</evidence>